<sequence>MEVTPLTIYLIGLIGKIDAFLAVTTGIGIATCIALFTLYSDAVVSDEKLKLYKHFKLVLIATAVSVFSLITIPSQKTLIAMYVIPTIASSQVVKEIPDVLLDFVKSYVNEELEETIIKVNTK</sequence>
<feature type="transmembrane region" description="Helical" evidence="1">
    <location>
        <begin position="51"/>
        <end position="72"/>
    </location>
</feature>
<evidence type="ECO:0008006" key="4">
    <source>
        <dbReference type="Google" id="ProtNLM"/>
    </source>
</evidence>
<gene>
    <name evidence="2" type="ORF">H5985_02580</name>
</gene>
<keyword evidence="1" id="KW-1133">Transmembrane helix</keyword>
<evidence type="ECO:0000256" key="1">
    <source>
        <dbReference type="SAM" id="Phobius"/>
    </source>
</evidence>
<keyword evidence="3" id="KW-1185">Reference proteome</keyword>
<dbReference type="RefSeq" id="WP_205049756.1">
    <property type="nucleotide sequence ID" value="NZ_JACJKX010000003.1"/>
</dbReference>
<feature type="transmembrane region" description="Helical" evidence="1">
    <location>
        <begin position="20"/>
        <end position="39"/>
    </location>
</feature>
<organism evidence="2 3">
    <name type="scientific">Parasutterella secunda</name>
    <dbReference type="NCBI Taxonomy" id="626947"/>
    <lineage>
        <taxon>Bacteria</taxon>
        <taxon>Pseudomonadati</taxon>
        <taxon>Pseudomonadota</taxon>
        <taxon>Betaproteobacteria</taxon>
        <taxon>Burkholderiales</taxon>
        <taxon>Sutterellaceae</taxon>
        <taxon>Parasutterella</taxon>
    </lineage>
</organism>
<protein>
    <recommendedName>
        <fullName evidence="4">Holin</fullName>
    </recommendedName>
</protein>
<dbReference type="EMBL" id="JACJKX010000003">
    <property type="protein sequence ID" value="MBM6928155.1"/>
    <property type="molecule type" value="Genomic_DNA"/>
</dbReference>
<keyword evidence="1" id="KW-0812">Transmembrane</keyword>
<comment type="caution">
    <text evidence="2">The sequence shown here is derived from an EMBL/GenBank/DDBJ whole genome shotgun (WGS) entry which is preliminary data.</text>
</comment>
<proteinExistence type="predicted"/>
<evidence type="ECO:0000313" key="3">
    <source>
        <dbReference type="Proteomes" id="UP000777002"/>
    </source>
</evidence>
<reference evidence="2 3" key="1">
    <citation type="journal article" date="2021" name="Sci. Rep.">
        <title>The distribution of antibiotic resistance genes in chicken gut microbiota commensals.</title>
        <authorList>
            <person name="Juricova H."/>
            <person name="Matiasovicova J."/>
            <person name="Kubasova T."/>
            <person name="Cejkova D."/>
            <person name="Rychlik I."/>
        </authorList>
    </citation>
    <scope>NUCLEOTIDE SEQUENCE [LARGE SCALE GENOMIC DNA]</scope>
    <source>
        <strain evidence="2 3">An562</strain>
    </source>
</reference>
<accession>A0ABS2GQT0</accession>
<keyword evidence="1" id="KW-0472">Membrane</keyword>
<name>A0ABS2GQT0_9BURK</name>
<evidence type="ECO:0000313" key="2">
    <source>
        <dbReference type="EMBL" id="MBM6928155.1"/>
    </source>
</evidence>
<dbReference type="Proteomes" id="UP000777002">
    <property type="component" value="Unassembled WGS sequence"/>
</dbReference>